<name>A0A2S6ASG4_9NOCA</name>
<dbReference type="OrthoDB" id="4326943at2"/>
<comment type="caution">
    <text evidence="2">The sequence shown here is derived from an EMBL/GenBank/DDBJ whole genome shotgun (WGS) entry which is preliminary data.</text>
</comment>
<dbReference type="InterPro" id="IPR013762">
    <property type="entry name" value="Integrase-like_cat_sf"/>
</dbReference>
<dbReference type="SUPFAM" id="SSF56349">
    <property type="entry name" value="DNA breaking-rejoining enzymes"/>
    <property type="match status" value="1"/>
</dbReference>
<keyword evidence="1" id="KW-0233">DNA recombination</keyword>
<proteinExistence type="predicted"/>
<dbReference type="GO" id="GO:0003677">
    <property type="term" value="F:DNA binding"/>
    <property type="evidence" value="ECO:0007669"/>
    <property type="project" value="InterPro"/>
</dbReference>
<protein>
    <submittedName>
        <fullName evidence="2">Uncharacterized protein</fullName>
    </submittedName>
</protein>
<dbReference type="InterPro" id="IPR011010">
    <property type="entry name" value="DNA_brk_join_enz"/>
</dbReference>
<accession>A0A2S6ASG4</accession>
<gene>
    <name evidence="2" type="ORF">C5E45_10215</name>
</gene>
<dbReference type="RefSeq" id="WP_104375594.1">
    <property type="nucleotide sequence ID" value="NZ_PSZC01000006.1"/>
</dbReference>
<dbReference type="GO" id="GO:0006310">
    <property type="term" value="P:DNA recombination"/>
    <property type="evidence" value="ECO:0007669"/>
    <property type="project" value="UniProtKB-KW"/>
</dbReference>
<dbReference type="AlphaFoldDB" id="A0A2S6ASG4"/>
<sequence>MEKDDDPKNGRGVIALPEFAVEMLRGRKVALAARRLASPPDPNGTVLDLVFPSTVWTLRDPQNVGHEWQRVRDALGIPEDVTTHGFCPAVAAILDDAGLSARVTADVLMHVDPA</sequence>
<dbReference type="GO" id="GO:0015074">
    <property type="term" value="P:DNA integration"/>
    <property type="evidence" value="ECO:0007669"/>
    <property type="project" value="InterPro"/>
</dbReference>
<reference evidence="2 3" key="1">
    <citation type="submission" date="2018-02" db="EMBL/GenBank/DDBJ databases">
        <title>8 Nocardia nova and 1 Nocardia cyriacigeorgica strain used for evolution to TMP-SMX.</title>
        <authorList>
            <person name="Mehta H."/>
            <person name="Weng J."/>
            <person name="Shamoo Y."/>
        </authorList>
    </citation>
    <scope>NUCLEOTIDE SEQUENCE [LARGE SCALE GENOMIC DNA]</scope>
    <source>
        <strain evidence="2 3">MDA3139</strain>
    </source>
</reference>
<evidence type="ECO:0000313" key="2">
    <source>
        <dbReference type="EMBL" id="PPJ38138.1"/>
    </source>
</evidence>
<organism evidence="2 3">
    <name type="scientific">Nocardia nova</name>
    <dbReference type="NCBI Taxonomy" id="37330"/>
    <lineage>
        <taxon>Bacteria</taxon>
        <taxon>Bacillati</taxon>
        <taxon>Actinomycetota</taxon>
        <taxon>Actinomycetes</taxon>
        <taxon>Mycobacteriales</taxon>
        <taxon>Nocardiaceae</taxon>
        <taxon>Nocardia</taxon>
    </lineage>
</organism>
<dbReference type="EMBL" id="PSZC01000006">
    <property type="protein sequence ID" value="PPJ38138.1"/>
    <property type="molecule type" value="Genomic_DNA"/>
</dbReference>
<dbReference type="Proteomes" id="UP000239874">
    <property type="component" value="Unassembled WGS sequence"/>
</dbReference>
<evidence type="ECO:0000313" key="3">
    <source>
        <dbReference type="Proteomes" id="UP000239874"/>
    </source>
</evidence>
<evidence type="ECO:0000256" key="1">
    <source>
        <dbReference type="ARBA" id="ARBA00023172"/>
    </source>
</evidence>
<dbReference type="Gene3D" id="1.10.443.10">
    <property type="entry name" value="Intergrase catalytic core"/>
    <property type="match status" value="1"/>
</dbReference>